<dbReference type="Proteomes" id="UP000556329">
    <property type="component" value="Unassembled WGS sequence"/>
</dbReference>
<evidence type="ECO:0000313" key="1">
    <source>
        <dbReference type="EMBL" id="MBB6412345.1"/>
    </source>
</evidence>
<accession>A0A841PVF0</accession>
<reference evidence="1 2" key="1">
    <citation type="submission" date="2020-08" db="EMBL/GenBank/DDBJ databases">
        <title>Genomic Encyclopedia of Type Strains, Phase IV (KMG-IV): sequencing the most valuable type-strain genomes for metagenomic binning, comparative biology and taxonomic classification.</title>
        <authorList>
            <person name="Goeker M."/>
        </authorList>
    </citation>
    <scope>NUCLEOTIDE SEQUENCE [LARGE SCALE GENOMIC DNA]</scope>
    <source>
        <strain evidence="1 2">DSM 100039</strain>
    </source>
</reference>
<protein>
    <submittedName>
        <fullName evidence="1">Uncharacterized protein</fullName>
    </submittedName>
</protein>
<gene>
    <name evidence="1" type="ORF">HNQ71_005035</name>
</gene>
<keyword evidence="2" id="KW-1185">Reference proteome</keyword>
<name>A0A841PVF0_9HYPH</name>
<organism evidence="1 2">
    <name type="scientific">Mesorhizobium sangaii</name>
    <dbReference type="NCBI Taxonomy" id="505389"/>
    <lineage>
        <taxon>Bacteria</taxon>
        <taxon>Pseudomonadati</taxon>
        <taxon>Pseudomonadota</taxon>
        <taxon>Alphaproteobacteria</taxon>
        <taxon>Hyphomicrobiales</taxon>
        <taxon>Phyllobacteriaceae</taxon>
        <taxon>Mesorhizobium</taxon>
    </lineage>
</organism>
<evidence type="ECO:0000313" key="2">
    <source>
        <dbReference type="Proteomes" id="UP000556329"/>
    </source>
</evidence>
<sequence length="65" mass="7022">MDRPAAAGVASCALDRVVRRVEWQIVGVRHFCLSLVRSLISLPEMLRLVNADIGVNGGRGAFSQS</sequence>
<dbReference type="EMBL" id="JACHEF010000005">
    <property type="protein sequence ID" value="MBB6412345.1"/>
    <property type="molecule type" value="Genomic_DNA"/>
</dbReference>
<proteinExistence type="predicted"/>
<comment type="caution">
    <text evidence="1">The sequence shown here is derived from an EMBL/GenBank/DDBJ whole genome shotgun (WGS) entry which is preliminary data.</text>
</comment>
<dbReference type="AlphaFoldDB" id="A0A841PVF0"/>